<dbReference type="GO" id="GO:0042773">
    <property type="term" value="P:ATP synthesis coupled electron transport"/>
    <property type="evidence" value="ECO:0007669"/>
    <property type="project" value="InterPro"/>
</dbReference>
<proteinExistence type="inferred from homology"/>
<evidence type="ECO:0000256" key="9">
    <source>
        <dbReference type="ARBA" id="ARBA00022982"/>
    </source>
</evidence>
<dbReference type="Pfam" id="PF06455">
    <property type="entry name" value="NADH5_C"/>
    <property type="match status" value="1"/>
</dbReference>
<evidence type="ECO:0000256" key="6">
    <source>
        <dbReference type="ARBA" id="ARBA00022692"/>
    </source>
</evidence>
<dbReference type="NCBIfam" id="NF005141">
    <property type="entry name" value="PRK06590.1"/>
    <property type="match status" value="1"/>
</dbReference>
<dbReference type="AlphaFoldDB" id="A0A6H2U2A3"/>
<gene>
    <name evidence="20" type="primary">nad5</name>
</gene>
<feature type="transmembrane region" description="Helical" evidence="16">
    <location>
        <begin position="636"/>
        <end position="653"/>
    </location>
</feature>
<evidence type="ECO:0000313" key="20">
    <source>
        <dbReference type="EMBL" id="QID02701.1"/>
    </source>
</evidence>
<dbReference type="Gene3D" id="1.20.5.2700">
    <property type="match status" value="1"/>
</dbReference>
<feature type="transmembrane region" description="Helical" evidence="16">
    <location>
        <begin position="82"/>
        <end position="101"/>
    </location>
</feature>
<evidence type="ECO:0000256" key="2">
    <source>
        <dbReference type="ARBA" id="ARBA00012944"/>
    </source>
</evidence>
<dbReference type="InterPro" id="IPR010934">
    <property type="entry name" value="NADH_DH_su5_C"/>
</dbReference>
<dbReference type="PANTHER" id="PTHR42829:SF2">
    <property type="entry name" value="NADH-UBIQUINONE OXIDOREDUCTASE CHAIN 5"/>
    <property type="match status" value="1"/>
</dbReference>
<dbReference type="GO" id="GO:0005743">
    <property type="term" value="C:mitochondrial inner membrane"/>
    <property type="evidence" value="ECO:0007669"/>
    <property type="project" value="UniProtKB-SubCell"/>
</dbReference>
<evidence type="ECO:0000259" key="17">
    <source>
        <dbReference type="Pfam" id="PF00361"/>
    </source>
</evidence>
<feature type="transmembrane region" description="Helical" evidence="16">
    <location>
        <begin position="249"/>
        <end position="267"/>
    </location>
</feature>
<feature type="transmembrane region" description="Helical" evidence="16">
    <location>
        <begin position="279"/>
        <end position="300"/>
    </location>
</feature>
<feature type="transmembrane region" description="Helical" evidence="16">
    <location>
        <begin position="415"/>
        <end position="436"/>
    </location>
</feature>
<dbReference type="PANTHER" id="PTHR42829">
    <property type="entry name" value="NADH-UBIQUINONE OXIDOREDUCTASE CHAIN 5"/>
    <property type="match status" value="1"/>
</dbReference>
<feature type="transmembrane region" description="Helical" evidence="16">
    <location>
        <begin position="176"/>
        <end position="200"/>
    </location>
</feature>
<dbReference type="PRINTS" id="PR01434">
    <property type="entry name" value="NADHDHGNASE5"/>
</dbReference>
<dbReference type="GeneID" id="44790199"/>
<comment type="function">
    <text evidence="16">Core subunit of the mitochondrial membrane respiratory chain NADH dehydrogenase (Complex I) which catalyzes electron transfer from NADH through the respiratory chain, using ubiquinone as an electron acceptor. Essential for the catalytic activity and assembly of complex I.</text>
</comment>
<keyword evidence="4 16" id="KW-0813">Transport</keyword>
<feature type="transmembrane region" description="Helical" evidence="16">
    <location>
        <begin position="55"/>
        <end position="76"/>
    </location>
</feature>
<evidence type="ECO:0000256" key="3">
    <source>
        <dbReference type="ARBA" id="ARBA00021096"/>
    </source>
</evidence>
<sequence length="654" mass="74108">MYLLLISIPLICAFGVLFFGRFLGHLGVIRFSIILIGLDMLLSYFVFYEVGINQVPVFLNVLDWISFDMIIVQWSLQFDSLSVSMLIIIITISFFVHLYSVEYMGQDPHLSRFMAYLSLFTFFMVLLVVSDNYVQLFVGWEGVGLCSYLLINFWYTRLQANKAAIKAMVMNRIGDIGLALAIFMVYEYYGSLNFSVLMVIVESLNNNDICDISQIAVIVICLLVGALGKSAQFGLHTWLPDAMEGPTPVSALIHAATMVTAGIFLMIRSSMFIINSKLGLFVITLLGALTALFGATIGIVQNDLKKVIAYSTCSQVGYMLFSCGLDEFNVSLFHLMNHAFFKGLLFLSAGSIIHAVIDEQDIRKMGGLILVLPYTYSVMLIGSLSLMGFPYLSGFFSKDMILELSYAHYVCESLFSYWLGVVSASITAFYSIRLLIRVFFFNPNMCFSKFKKVQENNYIIFFVLFVLSMFSVFSGYFLKDMLVGFGSGFFNGSLRSIKYISVNTDVEFLPLYIKLFPVIFSLLGASIALVVYSGIEEIGFKVRSSSLGIIIFKFLSNRWYIDFIYNFYLYQLLFVTHNYLYKLVDRGVLELWGPTGMVNLLRRYSSVLSIMQSGFIYHYVLFILVGVSYIILWEFLQLNVFLIVIYLLTVLAGL</sequence>
<accession>A0A6H2U2A3</accession>
<evidence type="ECO:0000256" key="16">
    <source>
        <dbReference type="RuleBase" id="RU003404"/>
    </source>
</evidence>
<evidence type="ECO:0000256" key="13">
    <source>
        <dbReference type="ARBA" id="ARBA00023128"/>
    </source>
</evidence>
<dbReference type="Pfam" id="PF00361">
    <property type="entry name" value="Proton_antipo_M"/>
    <property type="match status" value="1"/>
</dbReference>
<evidence type="ECO:0000256" key="10">
    <source>
        <dbReference type="ARBA" id="ARBA00022989"/>
    </source>
</evidence>
<name>A0A6H2U2A3_9EUKA</name>
<dbReference type="NCBIfam" id="TIGR01974">
    <property type="entry name" value="NDH_I_L"/>
    <property type="match status" value="1"/>
</dbReference>
<dbReference type="InterPro" id="IPR018393">
    <property type="entry name" value="NADHpl_OxRdtase_5_subgr"/>
</dbReference>
<evidence type="ECO:0000256" key="12">
    <source>
        <dbReference type="ARBA" id="ARBA00023075"/>
    </source>
</evidence>
<reference evidence="20" key="1">
    <citation type="journal article" date="2020" name="Parasit. Vectors">
        <title>The complete mitochondrial genome of a parasite at the animal-fungal boundary.</title>
        <authorList>
            <person name="Sana S."/>
            <person name="Hardouin E.A."/>
            <person name="Paley R."/>
            <person name="Zhang T."/>
            <person name="Andreou D."/>
        </authorList>
    </citation>
    <scope>NUCLEOTIDE SEQUENCE</scope>
</reference>
<comment type="subcellular location">
    <subcellularLocation>
        <location evidence="1">Mitochondrion inner membrane</location>
        <topology evidence="1">Multi-pass membrane protein</topology>
    </subcellularLocation>
</comment>
<feature type="transmembrane region" description="Helical" evidence="16">
    <location>
        <begin position="28"/>
        <end position="48"/>
    </location>
</feature>
<feature type="transmembrane region" description="Helical" evidence="16">
    <location>
        <begin position="457"/>
        <end position="478"/>
    </location>
</feature>
<keyword evidence="11 16" id="KW-0520">NAD</keyword>
<keyword evidence="5" id="KW-0679">Respiratory chain</keyword>
<keyword evidence="13 16" id="KW-0496">Mitochondrion</keyword>
<dbReference type="RefSeq" id="YP_009734661.1">
    <property type="nucleotide sequence ID" value="NC_046408.1"/>
</dbReference>
<keyword evidence="10 16" id="KW-1133">Transmembrane helix</keyword>
<comment type="catalytic activity">
    <reaction evidence="15 16">
        <text>a ubiquinone + NADH + 5 H(+)(in) = a ubiquinol + NAD(+) + 4 H(+)(out)</text>
        <dbReference type="Rhea" id="RHEA:29091"/>
        <dbReference type="Rhea" id="RHEA-COMP:9565"/>
        <dbReference type="Rhea" id="RHEA-COMP:9566"/>
        <dbReference type="ChEBI" id="CHEBI:15378"/>
        <dbReference type="ChEBI" id="CHEBI:16389"/>
        <dbReference type="ChEBI" id="CHEBI:17976"/>
        <dbReference type="ChEBI" id="CHEBI:57540"/>
        <dbReference type="ChEBI" id="CHEBI:57945"/>
        <dbReference type="EC" id="7.1.1.2"/>
    </reaction>
</comment>
<keyword evidence="8" id="KW-1278">Translocase</keyword>
<keyword evidence="14 16" id="KW-0472">Membrane</keyword>
<feature type="transmembrane region" description="Helical" evidence="16">
    <location>
        <begin position="369"/>
        <end position="395"/>
    </location>
</feature>
<feature type="transmembrane region" description="Helical" evidence="16">
    <location>
        <begin position="567"/>
        <end position="584"/>
    </location>
</feature>
<dbReference type="InterPro" id="IPR001516">
    <property type="entry name" value="Proton_antipo_N"/>
</dbReference>
<dbReference type="InterPro" id="IPR003945">
    <property type="entry name" value="NU5C-like"/>
</dbReference>
<feature type="domain" description="NADH-Ubiquinone oxidoreductase (complex I) chain 5 N-terminal" evidence="18">
    <location>
        <begin position="64"/>
        <end position="114"/>
    </location>
</feature>
<organism evidence="20">
    <name type="scientific">Sphaerothecum destruens</name>
    <dbReference type="NCBI Taxonomy" id="42893"/>
    <lineage>
        <taxon>Eukaryota</taxon>
        <taxon>Ichthyosporea</taxon>
        <taxon>Dermocystida</taxon>
        <taxon>Sphaerothecum</taxon>
    </lineage>
</organism>
<feature type="domain" description="NADH:quinone oxidoreductase/Mrp antiporter transmembrane" evidence="17">
    <location>
        <begin position="130"/>
        <end position="410"/>
    </location>
</feature>
<keyword evidence="6 16" id="KW-0812">Transmembrane</keyword>
<dbReference type="Pfam" id="PF00662">
    <property type="entry name" value="Proton_antipo_N"/>
    <property type="match status" value="1"/>
</dbReference>
<evidence type="ECO:0000256" key="1">
    <source>
        <dbReference type="ARBA" id="ARBA00004448"/>
    </source>
</evidence>
<feature type="transmembrane region" description="Helical" evidence="16">
    <location>
        <begin position="511"/>
        <end position="532"/>
    </location>
</feature>
<evidence type="ECO:0000259" key="19">
    <source>
        <dbReference type="Pfam" id="PF06455"/>
    </source>
</evidence>
<keyword evidence="9" id="KW-0249">Electron transport</keyword>
<evidence type="ECO:0000256" key="11">
    <source>
        <dbReference type="ARBA" id="ARBA00023027"/>
    </source>
</evidence>
<dbReference type="InterPro" id="IPR001750">
    <property type="entry name" value="ND/Mrp_TM"/>
</dbReference>
<evidence type="ECO:0000256" key="15">
    <source>
        <dbReference type="ARBA" id="ARBA00049551"/>
    </source>
</evidence>
<evidence type="ECO:0000256" key="4">
    <source>
        <dbReference type="ARBA" id="ARBA00022448"/>
    </source>
</evidence>
<dbReference type="EMBL" id="MG832660">
    <property type="protein sequence ID" value="QID02701.1"/>
    <property type="molecule type" value="Genomic_DNA"/>
</dbReference>
<keyword evidence="7" id="KW-0999">Mitochondrion inner membrane</keyword>
<dbReference type="GO" id="GO:0003954">
    <property type="term" value="F:NADH dehydrogenase activity"/>
    <property type="evidence" value="ECO:0007669"/>
    <property type="project" value="TreeGrafter"/>
</dbReference>
<evidence type="ECO:0000256" key="5">
    <source>
        <dbReference type="ARBA" id="ARBA00022660"/>
    </source>
</evidence>
<geneLocation type="mitochondrion" evidence="20"/>
<evidence type="ECO:0000256" key="8">
    <source>
        <dbReference type="ARBA" id="ARBA00022967"/>
    </source>
</evidence>
<keyword evidence="12 16" id="KW-0830">Ubiquinone</keyword>
<feature type="transmembrane region" description="Helical" evidence="16">
    <location>
        <begin position="136"/>
        <end position="155"/>
    </location>
</feature>
<dbReference type="GO" id="GO:0008137">
    <property type="term" value="F:NADH dehydrogenase (ubiquinone) activity"/>
    <property type="evidence" value="ECO:0007669"/>
    <property type="project" value="UniProtKB-EC"/>
</dbReference>
<feature type="transmembrane region" description="Helical" evidence="16">
    <location>
        <begin position="113"/>
        <end position="130"/>
    </location>
</feature>
<comment type="similarity">
    <text evidence="16">Belongs to the complex I subunit 5 family.</text>
</comment>
<dbReference type="GO" id="GO:0015990">
    <property type="term" value="P:electron transport coupled proton transport"/>
    <property type="evidence" value="ECO:0007669"/>
    <property type="project" value="TreeGrafter"/>
</dbReference>
<evidence type="ECO:0000256" key="7">
    <source>
        <dbReference type="ARBA" id="ARBA00022792"/>
    </source>
</evidence>
<evidence type="ECO:0000259" key="18">
    <source>
        <dbReference type="Pfam" id="PF00662"/>
    </source>
</evidence>
<feature type="transmembrane region" description="Helical" evidence="16">
    <location>
        <begin position="339"/>
        <end position="357"/>
    </location>
</feature>
<dbReference type="EC" id="7.1.1.2" evidence="2 16"/>
<feature type="domain" description="NADH dehydrogenase subunit 5 C-terminal" evidence="19">
    <location>
        <begin position="492"/>
        <end position="631"/>
    </location>
</feature>
<feature type="transmembrane region" description="Helical" evidence="16">
    <location>
        <begin position="605"/>
        <end position="630"/>
    </location>
</feature>
<evidence type="ECO:0000256" key="14">
    <source>
        <dbReference type="ARBA" id="ARBA00023136"/>
    </source>
</evidence>
<protein>
    <recommendedName>
        <fullName evidence="3 16">NADH-ubiquinone oxidoreductase chain 5</fullName>
        <ecNumber evidence="2 16">7.1.1.2</ecNumber>
    </recommendedName>
</protein>